<dbReference type="CDD" id="cd05564">
    <property type="entry name" value="PTS_IIB_chitobiose_lichenan"/>
    <property type="match status" value="1"/>
</dbReference>
<sequence length="110" mass="12600">MKRIYLFCDNAMSTSLMAARMQKVADAHNLAVEVKAFSQAQLEDIITEFHPDAVLLGPQVKHIYEKVKEKYGHYGMPIFVIDPDDYGQMNGERVLKRAILEIKKGRNEKC</sequence>
<evidence type="ECO:0000256" key="4">
    <source>
        <dbReference type="ARBA" id="ARBA00022679"/>
    </source>
</evidence>
<keyword evidence="3 9" id="KW-0762">Sugar transport</keyword>
<evidence type="ECO:0000256" key="1">
    <source>
        <dbReference type="ARBA" id="ARBA00022448"/>
    </source>
</evidence>
<evidence type="ECO:0000256" key="3">
    <source>
        <dbReference type="ARBA" id="ARBA00022597"/>
    </source>
</evidence>
<dbReference type="SUPFAM" id="SSF52794">
    <property type="entry name" value="PTS system IIB component-like"/>
    <property type="match status" value="1"/>
</dbReference>
<keyword evidence="1" id="KW-0813">Transport</keyword>
<dbReference type="InterPro" id="IPR051819">
    <property type="entry name" value="PTS_sugar-specific_EIIB"/>
</dbReference>
<keyword evidence="4" id="KW-0808">Transferase</keyword>
<reference evidence="9 10" key="1">
    <citation type="submission" date="2023-02" db="EMBL/GenBank/DDBJ databases">
        <title>Novel Oscillospiraceae bacterial genomes.</title>
        <authorList>
            <person name="Srinivasan S."/>
            <person name="Austin M.N."/>
            <person name="Fiedler T.L."/>
            <person name="Strenk S.M."/>
            <person name="Agnew K.J."/>
            <person name="Nagana Gowda G.A."/>
            <person name="Raftery D."/>
            <person name="Beamer M.A."/>
            <person name="Achilles S.L."/>
            <person name="Wiesenfeld H.C."/>
            <person name="Fredricks D.N."/>
            <person name="Hillier S.L."/>
        </authorList>
    </citation>
    <scope>NUCLEOTIDE SEQUENCE [LARGE SCALE GENOMIC DNA]</scope>
    <source>
        <strain evidence="9 10">CHIC02 1186E3-8</strain>
    </source>
</reference>
<keyword evidence="5" id="KW-0598">Phosphotransferase system</keyword>
<dbReference type="Proteomes" id="UP001220478">
    <property type="component" value="Chromosome"/>
</dbReference>
<dbReference type="PANTHER" id="PTHR34581:SF2">
    <property type="entry name" value="PTS SYSTEM N,N'-DIACETYLCHITOBIOSE-SPECIFIC EIIB COMPONENT"/>
    <property type="match status" value="1"/>
</dbReference>
<proteinExistence type="predicted"/>
<keyword evidence="10" id="KW-1185">Reference proteome</keyword>
<evidence type="ECO:0000256" key="6">
    <source>
        <dbReference type="ARBA" id="ARBA00022777"/>
    </source>
</evidence>
<evidence type="ECO:0000313" key="10">
    <source>
        <dbReference type="Proteomes" id="UP001220478"/>
    </source>
</evidence>
<dbReference type="PANTHER" id="PTHR34581">
    <property type="entry name" value="PTS SYSTEM N,N'-DIACETYLCHITOBIOSE-SPECIFIC EIIB COMPONENT"/>
    <property type="match status" value="1"/>
</dbReference>
<feature type="domain" description="PTS EIIB type-3" evidence="8">
    <location>
        <begin position="1"/>
        <end position="108"/>
    </location>
</feature>
<evidence type="ECO:0000259" key="8">
    <source>
        <dbReference type="PROSITE" id="PS51100"/>
    </source>
</evidence>
<dbReference type="InterPro" id="IPR036095">
    <property type="entry name" value="PTS_EIIB-like_sf"/>
</dbReference>
<protein>
    <submittedName>
        <fullName evidence="9">PTS sugar transporter subunit IIB</fullName>
    </submittedName>
</protein>
<dbReference type="Pfam" id="PF02302">
    <property type="entry name" value="PTS_IIB"/>
    <property type="match status" value="1"/>
</dbReference>
<dbReference type="InterPro" id="IPR013012">
    <property type="entry name" value="PTS_EIIB_3"/>
</dbReference>
<keyword evidence="2" id="KW-0597">Phosphoprotein</keyword>
<dbReference type="RefSeq" id="WP_315570600.1">
    <property type="nucleotide sequence ID" value="NZ_CP118866.1"/>
</dbReference>
<organism evidence="9 10">
    <name type="scientific">Amygdalobacter indicium</name>
    <dbReference type="NCBI Taxonomy" id="3029272"/>
    <lineage>
        <taxon>Bacteria</taxon>
        <taxon>Bacillati</taxon>
        <taxon>Bacillota</taxon>
        <taxon>Clostridia</taxon>
        <taxon>Eubacteriales</taxon>
        <taxon>Oscillospiraceae</taxon>
        <taxon>Amygdalobacter</taxon>
    </lineage>
</organism>
<gene>
    <name evidence="9" type="ORF">PYS61_04405</name>
</gene>
<dbReference type="Gene3D" id="3.40.50.2300">
    <property type="match status" value="1"/>
</dbReference>
<evidence type="ECO:0000256" key="2">
    <source>
        <dbReference type="ARBA" id="ARBA00022553"/>
    </source>
</evidence>
<dbReference type="PROSITE" id="PS51100">
    <property type="entry name" value="PTS_EIIB_TYPE_3"/>
    <property type="match status" value="1"/>
</dbReference>
<keyword evidence="6" id="KW-0418">Kinase</keyword>
<evidence type="ECO:0000256" key="7">
    <source>
        <dbReference type="PROSITE-ProRule" id="PRU00423"/>
    </source>
</evidence>
<feature type="modified residue" description="Phosphocysteine; by EIIA" evidence="7">
    <location>
        <position position="8"/>
    </location>
</feature>
<evidence type="ECO:0000313" key="9">
    <source>
        <dbReference type="EMBL" id="WEG35181.1"/>
    </source>
</evidence>
<accession>A0ABY8C3H1</accession>
<name>A0ABY8C3H1_9FIRM</name>
<dbReference type="InterPro" id="IPR003501">
    <property type="entry name" value="PTS_EIIB_2/3"/>
</dbReference>
<dbReference type="EMBL" id="CP118868">
    <property type="protein sequence ID" value="WEG35181.1"/>
    <property type="molecule type" value="Genomic_DNA"/>
</dbReference>
<evidence type="ECO:0000256" key="5">
    <source>
        <dbReference type="ARBA" id="ARBA00022683"/>
    </source>
</evidence>